<evidence type="ECO:0000313" key="2">
    <source>
        <dbReference type="Proteomes" id="UP000268829"/>
    </source>
</evidence>
<evidence type="ECO:0000313" key="1">
    <source>
        <dbReference type="EMBL" id="RNB59496.1"/>
    </source>
</evidence>
<dbReference type="EMBL" id="RHHS01000013">
    <property type="protein sequence ID" value="RNB59496.1"/>
    <property type="molecule type" value="Genomic_DNA"/>
</dbReference>
<reference evidence="1 2" key="1">
    <citation type="submission" date="2018-10" db="EMBL/GenBank/DDBJ databases">
        <title>Phylogenomics of Brevibacillus.</title>
        <authorList>
            <person name="Dunlap C."/>
        </authorList>
    </citation>
    <scope>NUCLEOTIDE SEQUENCE [LARGE SCALE GENOMIC DNA]</scope>
    <source>
        <strain evidence="1 2">DSM 100115</strain>
    </source>
</reference>
<dbReference type="RefSeq" id="WP_122903663.1">
    <property type="nucleotide sequence ID" value="NZ_RHHS01000013.1"/>
</dbReference>
<dbReference type="AlphaFoldDB" id="A0A3M8B7S5"/>
<protein>
    <submittedName>
        <fullName evidence="1">Uncharacterized protein</fullName>
    </submittedName>
</protein>
<gene>
    <name evidence="1" type="ORF">EDM57_04980</name>
</gene>
<keyword evidence="2" id="KW-1185">Reference proteome</keyword>
<sequence>MKKYMVHVTIRNANTAFSHQFFGHYNTLKGAMKYAEKNAKNGWEVKITMPFENHKIIKTYNIVDTEEPSNQ</sequence>
<comment type="caution">
    <text evidence="1">The sequence shown here is derived from an EMBL/GenBank/DDBJ whole genome shotgun (WGS) entry which is preliminary data.</text>
</comment>
<accession>A0A3M8B7S5</accession>
<organism evidence="1 2">
    <name type="scientific">Brevibacillus gelatini</name>
    <dbReference type="NCBI Taxonomy" id="1655277"/>
    <lineage>
        <taxon>Bacteria</taxon>
        <taxon>Bacillati</taxon>
        <taxon>Bacillota</taxon>
        <taxon>Bacilli</taxon>
        <taxon>Bacillales</taxon>
        <taxon>Paenibacillaceae</taxon>
        <taxon>Brevibacillus</taxon>
    </lineage>
</organism>
<name>A0A3M8B7S5_9BACL</name>
<dbReference type="Proteomes" id="UP000268829">
    <property type="component" value="Unassembled WGS sequence"/>
</dbReference>
<proteinExistence type="predicted"/>